<organism evidence="1 2">
    <name type="scientific">Mycobacterium intracellulare 1956</name>
    <dbReference type="NCBI Taxonomy" id="1299331"/>
    <lineage>
        <taxon>Bacteria</taxon>
        <taxon>Bacillati</taxon>
        <taxon>Actinomycetota</taxon>
        <taxon>Actinomycetes</taxon>
        <taxon>Mycobacteriales</taxon>
        <taxon>Mycobacteriaceae</taxon>
        <taxon>Mycobacterium</taxon>
        <taxon>Mycobacterium avium complex (MAC)</taxon>
    </lineage>
</organism>
<sequence>MENEKYGTGQTLTNFGQYLRRPHQHRGVAIMPAGMGNRKRSAGVLLVDHTGGKINPAQIRYRQGIGVGAQRNRSPVALGAAQDPDHAVSGDTGADLVEFEGTQMIDNQRCRVDFSVGQFGMLVQVVAPTDHPIGDRRRVCVELVVDGVHQTPFGVSDDRAWASSTEATWPTGCLATSQPAGGVGNAAPADRIGRVHCGQPDELVSASTAGMLE</sequence>
<proteinExistence type="predicted"/>
<dbReference type="AlphaFoldDB" id="X8CPG4"/>
<dbReference type="Proteomes" id="UP000020825">
    <property type="component" value="Unassembled WGS sequence"/>
</dbReference>
<gene>
    <name evidence="1" type="ORF">I550_0463</name>
</gene>
<evidence type="ECO:0000313" key="1">
    <source>
        <dbReference type="EMBL" id="EUA57338.1"/>
    </source>
</evidence>
<accession>X8CPG4</accession>
<dbReference type="PATRIC" id="fig|1299331.3.peg.451"/>
<dbReference type="EMBL" id="JAOG01000001">
    <property type="protein sequence ID" value="EUA57338.1"/>
    <property type="molecule type" value="Genomic_DNA"/>
</dbReference>
<reference evidence="1 2" key="1">
    <citation type="submission" date="2013-12" db="EMBL/GenBank/DDBJ databases">
        <authorList>
            <person name="Zelazny A."/>
            <person name="Olivier K."/>
            <person name="Holland S."/>
            <person name="Lenaerts A."/>
            <person name="Ordway D."/>
            <person name="DeGroote M.A."/>
            <person name="Parker T."/>
            <person name="Sizemore C."/>
            <person name="Tallon L.J."/>
            <person name="Sadzewicz L.K."/>
            <person name="Sengamalay N."/>
            <person name="Fraser C.M."/>
            <person name="Hine E."/>
            <person name="Shefchek K.A."/>
            <person name="Das S.P."/>
            <person name="Tettelin H."/>
        </authorList>
    </citation>
    <scope>NUCLEOTIDE SEQUENCE [LARGE SCALE GENOMIC DNA]</scope>
    <source>
        <strain evidence="1 2">1956</strain>
    </source>
</reference>
<evidence type="ECO:0000313" key="2">
    <source>
        <dbReference type="Proteomes" id="UP000020825"/>
    </source>
</evidence>
<comment type="caution">
    <text evidence="1">The sequence shown here is derived from an EMBL/GenBank/DDBJ whole genome shotgun (WGS) entry which is preliminary data.</text>
</comment>
<name>X8CPG4_MYCIT</name>
<protein>
    <submittedName>
        <fullName evidence="1">Uncharacterized protein</fullName>
    </submittedName>
</protein>